<evidence type="ECO:0000256" key="4">
    <source>
        <dbReference type="SAM" id="SignalP"/>
    </source>
</evidence>
<evidence type="ECO:0000313" key="6">
    <source>
        <dbReference type="EMBL" id="EGF28108.1"/>
    </source>
</evidence>
<dbReference type="Gene3D" id="3.30.1120.10">
    <property type="match status" value="1"/>
</dbReference>
<dbReference type="Gene3D" id="3.40.720.10">
    <property type="entry name" value="Alkaline Phosphatase, subunit A"/>
    <property type="match status" value="1"/>
</dbReference>
<organism evidence="6 7">
    <name type="scientific">Rhodopirellula baltica WH47</name>
    <dbReference type="NCBI Taxonomy" id="991778"/>
    <lineage>
        <taxon>Bacteria</taxon>
        <taxon>Pseudomonadati</taxon>
        <taxon>Planctomycetota</taxon>
        <taxon>Planctomycetia</taxon>
        <taxon>Pirellulales</taxon>
        <taxon>Pirellulaceae</taxon>
        <taxon>Rhodopirellula</taxon>
    </lineage>
</organism>
<evidence type="ECO:0000256" key="3">
    <source>
        <dbReference type="SAM" id="MobiDB-lite"/>
    </source>
</evidence>
<feature type="domain" description="Sulfatase N-terminal" evidence="5">
    <location>
        <begin position="35"/>
        <end position="347"/>
    </location>
</feature>
<feature type="chain" id="PRO_5003275133" evidence="4">
    <location>
        <begin position="23"/>
        <end position="496"/>
    </location>
</feature>
<protein>
    <submittedName>
        <fullName evidence="6">Arylsulfatase A</fullName>
    </submittedName>
</protein>
<dbReference type="AlphaFoldDB" id="F2AQG4"/>
<evidence type="ECO:0000259" key="5">
    <source>
        <dbReference type="Pfam" id="PF00884"/>
    </source>
</evidence>
<dbReference type="RefSeq" id="WP_007325875.1">
    <property type="nucleotide sequence ID" value="NZ_AFAR01000113.1"/>
</dbReference>
<dbReference type="PANTHER" id="PTHR42693:SF53">
    <property type="entry name" value="ENDO-4-O-SULFATASE"/>
    <property type="match status" value="1"/>
</dbReference>
<keyword evidence="2" id="KW-0378">Hydrolase</keyword>
<dbReference type="InterPro" id="IPR050738">
    <property type="entry name" value="Sulfatase"/>
</dbReference>
<dbReference type="InterPro" id="IPR017850">
    <property type="entry name" value="Alkaline_phosphatase_core_sf"/>
</dbReference>
<dbReference type="InterPro" id="IPR000917">
    <property type="entry name" value="Sulfatase_N"/>
</dbReference>
<reference evidence="6 7" key="1">
    <citation type="journal article" date="2013" name="Mar. Genomics">
        <title>Expression of sulfatases in Rhodopirellula baltica and the diversity of sulfatases in the genus Rhodopirellula.</title>
        <authorList>
            <person name="Wegner C.E."/>
            <person name="Richter-Heitmann T."/>
            <person name="Klindworth A."/>
            <person name="Klockow C."/>
            <person name="Richter M."/>
            <person name="Achstetter T."/>
            <person name="Glockner F.O."/>
            <person name="Harder J."/>
        </authorList>
    </citation>
    <scope>NUCLEOTIDE SEQUENCE [LARGE SCALE GENOMIC DNA]</scope>
    <source>
        <strain evidence="6 7">WH47</strain>
    </source>
</reference>
<dbReference type="GO" id="GO:0004065">
    <property type="term" value="F:arylsulfatase activity"/>
    <property type="evidence" value="ECO:0007669"/>
    <property type="project" value="TreeGrafter"/>
</dbReference>
<dbReference type="PANTHER" id="PTHR42693">
    <property type="entry name" value="ARYLSULFATASE FAMILY MEMBER"/>
    <property type="match status" value="1"/>
</dbReference>
<dbReference type="SUPFAM" id="SSF53649">
    <property type="entry name" value="Alkaline phosphatase-like"/>
    <property type="match status" value="1"/>
</dbReference>
<gene>
    <name evidence="6" type="ORF">RBWH47_00917</name>
</gene>
<accession>F2AQG4</accession>
<dbReference type="PATRIC" id="fig|991778.3.peg.2053"/>
<evidence type="ECO:0000313" key="7">
    <source>
        <dbReference type="Proteomes" id="UP000006222"/>
    </source>
</evidence>
<dbReference type="FunFam" id="3.30.1120.10:FF:000022">
    <property type="entry name" value="Arylsulfatase A"/>
    <property type="match status" value="1"/>
</dbReference>
<comment type="caution">
    <text evidence="6">The sequence shown here is derived from an EMBL/GenBank/DDBJ whole genome shotgun (WGS) entry which is preliminary data.</text>
</comment>
<evidence type="ECO:0000256" key="1">
    <source>
        <dbReference type="ARBA" id="ARBA00008779"/>
    </source>
</evidence>
<comment type="similarity">
    <text evidence="1">Belongs to the sulfatase family.</text>
</comment>
<dbReference type="EMBL" id="AFAR01000113">
    <property type="protein sequence ID" value="EGF28108.1"/>
    <property type="molecule type" value="Genomic_DNA"/>
</dbReference>
<dbReference type="Pfam" id="PF00884">
    <property type="entry name" value="Sulfatase"/>
    <property type="match status" value="1"/>
</dbReference>
<evidence type="ECO:0000256" key="2">
    <source>
        <dbReference type="ARBA" id="ARBA00022801"/>
    </source>
</evidence>
<name>F2AQG4_RHOBT</name>
<sequence>MPIKAILSVLLFLLVPCSGLRAADSDDDVDQVSPPNIILVMTDDQGYGDLGCHGHPFLETPNLDRLHSESTRFNDFHVSPTCAPTRSALMSGRAPFKNGVTHTILERDRMALTSTTIAEVLKSAGYTTGIFGKWHLGDEDAYQPHRRGFDETFIHGAGGIGQNFAGSQSDAPGTSYFNPIIKHNGTFVQTEGYCTDVFFQQALGWIRLQSTSDTKPFFAYIPTNAPHAPYKVEKRYSDRFRDECSSPQSEFLGMIVNIDDNMGKLMGKLDEWDLADNTLLIFMTDNGSAKGSKIYNAGMKGGKGTVNEGGSRVPLFMRLPGFTNSGVDIETMTRHVDLFPTLAEIAHAEIPAEVDLDGRSLVPLIKNPQSDWDHRFQFFHSGRWAKAGLKGKFGKGDPNPDHSKHKNYAVRDEKWRLVNGELYDLENDPGETTDVAGSHPEVVSRMLVAFDNWWDEVRPLMINEDAPLDVGKPFRDQFQKQKESSGIPKWNPPLLN</sequence>
<feature type="region of interest" description="Disordered" evidence="3">
    <location>
        <begin position="477"/>
        <end position="496"/>
    </location>
</feature>
<keyword evidence="4" id="KW-0732">Signal</keyword>
<proteinExistence type="inferred from homology"/>
<feature type="signal peptide" evidence="4">
    <location>
        <begin position="1"/>
        <end position="22"/>
    </location>
</feature>
<dbReference type="Proteomes" id="UP000006222">
    <property type="component" value="Unassembled WGS sequence"/>
</dbReference>
<dbReference type="CDD" id="cd16146">
    <property type="entry name" value="ARS_like"/>
    <property type="match status" value="1"/>
</dbReference>
<dbReference type="FunFam" id="3.40.720.10:FF:000070">
    <property type="entry name" value="Arylsulfatase A"/>
    <property type="match status" value="1"/>
</dbReference>